<evidence type="ECO:0000259" key="2">
    <source>
        <dbReference type="Pfam" id="PF07978"/>
    </source>
</evidence>
<name>A0A2T7UMK0_9RHOB</name>
<keyword evidence="4" id="KW-1185">Reference proteome</keyword>
<dbReference type="Proteomes" id="UP000244810">
    <property type="component" value="Unassembled WGS sequence"/>
</dbReference>
<dbReference type="EMBL" id="QDDR01000011">
    <property type="protein sequence ID" value="PVE45925.1"/>
    <property type="molecule type" value="Genomic_DNA"/>
</dbReference>
<dbReference type="PANTHER" id="PTHR21017:SF17">
    <property type="entry name" value="PROTEIN NIPSNAP"/>
    <property type="match status" value="1"/>
</dbReference>
<evidence type="ECO:0000313" key="3">
    <source>
        <dbReference type="EMBL" id="PVE45925.1"/>
    </source>
</evidence>
<sequence length="185" mass="20259">MIFEWRSYDLSVGKAPEYLSLFSREGVQHATRHLPMGGYWLAESGPLNRIHHLWIYDSLAERDACRAGLAQETGWVEGFMPRGFPLIERQENRLMRLERGSDALERVAAGRLRTHPALAADAPLFAPGFMSLTLGAAPEGALAVWRVEQGENPGEILALSPGTPPAPDGARAHQLLRALGVSPLS</sequence>
<proteinExistence type="inferred from homology"/>
<gene>
    <name evidence="3" type="ORF">DDE23_19110</name>
</gene>
<dbReference type="SUPFAM" id="SSF54909">
    <property type="entry name" value="Dimeric alpha+beta barrel"/>
    <property type="match status" value="1"/>
</dbReference>
<comment type="similarity">
    <text evidence="1">Belongs to the NipSnap family.</text>
</comment>
<dbReference type="AlphaFoldDB" id="A0A2T7UMK0"/>
<organism evidence="3 4">
    <name type="scientific">Pararhodobacter aggregans</name>
    <dbReference type="NCBI Taxonomy" id="404875"/>
    <lineage>
        <taxon>Bacteria</taxon>
        <taxon>Pseudomonadati</taxon>
        <taxon>Pseudomonadota</taxon>
        <taxon>Alphaproteobacteria</taxon>
        <taxon>Rhodobacterales</taxon>
        <taxon>Paracoccaceae</taxon>
        <taxon>Pararhodobacter</taxon>
    </lineage>
</organism>
<reference evidence="3 4" key="1">
    <citation type="journal article" date="2011" name="Syst. Appl. Microbiol.">
        <title>Defluviimonas denitrificans gen. nov., sp. nov., and Pararhodobacter aggregans gen. nov., sp. nov., non-phototrophic Rhodobacteraceae from the biofilter of a marine aquaculture.</title>
        <authorList>
            <person name="Foesel B.U."/>
            <person name="Drake H.L."/>
            <person name="Schramm A."/>
        </authorList>
    </citation>
    <scope>NUCLEOTIDE SEQUENCE [LARGE SCALE GENOMIC DNA]</scope>
    <source>
        <strain evidence="3 4">D1-19</strain>
    </source>
</reference>
<dbReference type="RefSeq" id="WP_107754627.1">
    <property type="nucleotide sequence ID" value="NZ_QBKF01000015.1"/>
</dbReference>
<protein>
    <recommendedName>
        <fullName evidence="2">NIPSNAP domain-containing protein</fullName>
    </recommendedName>
</protein>
<feature type="domain" description="NIPSNAP" evidence="2">
    <location>
        <begin position="4"/>
        <end position="97"/>
    </location>
</feature>
<dbReference type="InterPro" id="IPR011008">
    <property type="entry name" value="Dimeric_a/b-barrel"/>
</dbReference>
<dbReference type="Pfam" id="PF07978">
    <property type="entry name" value="NIPSNAP"/>
    <property type="match status" value="1"/>
</dbReference>
<dbReference type="PANTHER" id="PTHR21017">
    <property type="entry name" value="NIPSNAP-RELATED"/>
    <property type="match status" value="1"/>
</dbReference>
<dbReference type="Gene3D" id="3.30.70.100">
    <property type="match status" value="1"/>
</dbReference>
<evidence type="ECO:0000256" key="1">
    <source>
        <dbReference type="ARBA" id="ARBA00005291"/>
    </source>
</evidence>
<dbReference type="InterPro" id="IPR012577">
    <property type="entry name" value="NIPSNAP"/>
</dbReference>
<accession>A0A2T7UMK0</accession>
<dbReference type="OrthoDB" id="4124121at2"/>
<dbReference type="InterPro" id="IPR051557">
    <property type="entry name" value="NipSnap_domain"/>
</dbReference>
<evidence type="ECO:0000313" key="4">
    <source>
        <dbReference type="Proteomes" id="UP000244810"/>
    </source>
</evidence>
<comment type="caution">
    <text evidence="3">The sequence shown here is derived from an EMBL/GenBank/DDBJ whole genome shotgun (WGS) entry which is preliminary data.</text>
</comment>